<sequence>MTITVTTVPRQRWRKMHNRAVKVTMKKTGCRSIRITSMMIVAGIITTTATTDCARSMVRKNHVFYCFLAGISAFAQYTALEAEVKMVSIAFFDGCLGDVEISGIFYWLLCALVVNN</sequence>
<evidence type="ECO:0000313" key="2">
    <source>
        <dbReference type="Proteomes" id="UP001055879"/>
    </source>
</evidence>
<evidence type="ECO:0000313" key="1">
    <source>
        <dbReference type="EMBL" id="KAI3758509.1"/>
    </source>
</evidence>
<reference evidence="2" key="1">
    <citation type="journal article" date="2022" name="Mol. Ecol. Resour.">
        <title>The genomes of chicory, endive, great burdock and yacon provide insights into Asteraceae palaeo-polyploidization history and plant inulin production.</title>
        <authorList>
            <person name="Fan W."/>
            <person name="Wang S."/>
            <person name="Wang H."/>
            <person name="Wang A."/>
            <person name="Jiang F."/>
            <person name="Liu H."/>
            <person name="Zhao H."/>
            <person name="Xu D."/>
            <person name="Zhang Y."/>
        </authorList>
    </citation>
    <scope>NUCLEOTIDE SEQUENCE [LARGE SCALE GENOMIC DNA]</scope>
    <source>
        <strain evidence="2">cv. Niubang</strain>
    </source>
</reference>
<proteinExistence type="predicted"/>
<comment type="caution">
    <text evidence="1">The sequence shown here is derived from an EMBL/GenBank/DDBJ whole genome shotgun (WGS) entry which is preliminary data.</text>
</comment>
<name>A0ACB9EHV8_ARCLA</name>
<dbReference type="EMBL" id="CM042048">
    <property type="protein sequence ID" value="KAI3758509.1"/>
    <property type="molecule type" value="Genomic_DNA"/>
</dbReference>
<keyword evidence="2" id="KW-1185">Reference proteome</keyword>
<dbReference type="Proteomes" id="UP001055879">
    <property type="component" value="Linkage Group LG02"/>
</dbReference>
<accession>A0ACB9EHV8</accession>
<organism evidence="1 2">
    <name type="scientific">Arctium lappa</name>
    <name type="common">Greater burdock</name>
    <name type="synonym">Lappa major</name>
    <dbReference type="NCBI Taxonomy" id="4217"/>
    <lineage>
        <taxon>Eukaryota</taxon>
        <taxon>Viridiplantae</taxon>
        <taxon>Streptophyta</taxon>
        <taxon>Embryophyta</taxon>
        <taxon>Tracheophyta</taxon>
        <taxon>Spermatophyta</taxon>
        <taxon>Magnoliopsida</taxon>
        <taxon>eudicotyledons</taxon>
        <taxon>Gunneridae</taxon>
        <taxon>Pentapetalae</taxon>
        <taxon>asterids</taxon>
        <taxon>campanulids</taxon>
        <taxon>Asterales</taxon>
        <taxon>Asteraceae</taxon>
        <taxon>Carduoideae</taxon>
        <taxon>Cardueae</taxon>
        <taxon>Arctiinae</taxon>
        <taxon>Arctium</taxon>
    </lineage>
</organism>
<reference evidence="1 2" key="2">
    <citation type="journal article" date="2022" name="Mol. Ecol. Resour.">
        <title>The genomes of chicory, endive, great burdock and yacon provide insights into Asteraceae paleo-polyploidization history and plant inulin production.</title>
        <authorList>
            <person name="Fan W."/>
            <person name="Wang S."/>
            <person name="Wang H."/>
            <person name="Wang A."/>
            <person name="Jiang F."/>
            <person name="Liu H."/>
            <person name="Zhao H."/>
            <person name="Xu D."/>
            <person name="Zhang Y."/>
        </authorList>
    </citation>
    <scope>NUCLEOTIDE SEQUENCE [LARGE SCALE GENOMIC DNA]</scope>
    <source>
        <strain evidence="2">cv. Niubang</strain>
    </source>
</reference>
<gene>
    <name evidence="1" type="ORF">L6452_06074</name>
</gene>
<protein>
    <submittedName>
        <fullName evidence="1">Uncharacterized protein</fullName>
    </submittedName>
</protein>